<accession>A0A806KFH2</accession>
<evidence type="ECO:0000256" key="3">
    <source>
        <dbReference type="ARBA" id="ARBA00022801"/>
    </source>
</evidence>
<evidence type="ECO:0000313" key="4">
    <source>
        <dbReference type="EMBL" id="AGS51539.1"/>
    </source>
</evidence>
<keyword evidence="2" id="KW-0645">Protease</keyword>
<comment type="similarity">
    <text evidence="1">Belongs to the peptidase S1C family.</text>
</comment>
<dbReference type="EMBL" id="JQ844164">
    <property type="protein sequence ID" value="AGS51539.1"/>
    <property type="molecule type" value="Genomic_DNA"/>
</dbReference>
<evidence type="ECO:0000256" key="1">
    <source>
        <dbReference type="ARBA" id="ARBA00010541"/>
    </source>
</evidence>
<dbReference type="GO" id="GO:0032440">
    <property type="term" value="F:2-alkenal reductase [NAD(P)H] activity"/>
    <property type="evidence" value="ECO:0007669"/>
    <property type="project" value="UniProtKB-EC"/>
</dbReference>
<dbReference type="Gene3D" id="2.40.10.10">
    <property type="entry name" value="Trypsin-like serine proteases"/>
    <property type="match status" value="2"/>
</dbReference>
<dbReference type="Pfam" id="PF13365">
    <property type="entry name" value="Trypsin_2"/>
    <property type="match status" value="1"/>
</dbReference>
<organism evidence="4">
    <name type="scientific">uncultured bacterium contig00004</name>
    <dbReference type="NCBI Taxonomy" id="1181496"/>
    <lineage>
        <taxon>Bacteria</taxon>
        <taxon>environmental samples</taxon>
    </lineage>
</organism>
<dbReference type="InterPro" id="IPR001940">
    <property type="entry name" value="Peptidase_S1C"/>
</dbReference>
<keyword evidence="4" id="KW-0560">Oxidoreductase</keyword>
<dbReference type="AlphaFoldDB" id="A0A806KFH2"/>
<reference evidence="4" key="1">
    <citation type="submission" date="2012-03" db="EMBL/GenBank/DDBJ databases">
        <title>Functional metagenomics reveals considerable lignocellulase gene clusters in the gut microbiome of a wood-feeding higher termite.</title>
        <authorList>
            <person name="Liu N."/>
        </authorList>
    </citation>
    <scope>NUCLEOTIDE SEQUENCE</scope>
</reference>
<dbReference type="PANTHER" id="PTHR43343:SF3">
    <property type="entry name" value="PROTEASE DO-LIKE 8, CHLOROPLASTIC"/>
    <property type="match status" value="1"/>
</dbReference>
<dbReference type="InterPro" id="IPR051201">
    <property type="entry name" value="Chloro_Bact_Ser_Proteases"/>
</dbReference>
<dbReference type="GO" id="GO:0004252">
    <property type="term" value="F:serine-type endopeptidase activity"/>
    <property type="evidence" value="ECO:0007669"/>
    <property type="project" value="InterPro"/>
</dbReference>
<evidence type="ECO:0000256" key="2">
    <source>
        <dbReference type="ARBA" id="ARBA00022670"/>
    </source>
</evidence>
<sequence length="561" mass="61674">MFKRIVFFLMLFLFAGILCFGQASALRDYVGLIKINYHSDVIELMNKFKSNLEKRGYSKDAKAIENYLQGISGSGFVYVAADGSCYILTNEHVVSQADSLSVTFERTDGAKTTYDGLKIFYVDEDKDLAILYFENGIKPFTQGLSFNITPPEEGSTVFAAGFPGMGNTAAWQYSQGIISNANIRLQKYADSDELFGPFIQHTAQVDPGNSGGPLLVAKQGVPTNHAVIGINTLSARWRQAANYAIPVDQINVFIASALSSEPVDERQLLAKRVDEFIKGLGANKYVYDHIAEYLSNGCTATNAEYAIYELLEKAPRAVIQDIDRIFSTNPVDGMNAAVAWYIENSMRPRTGDIKISLDSIDTNDLGNFVVSFNVNGSIVKSEWVKEYGVYRLNTYGDIATGEKSRMESRLRTIEQNQALKTNYILFLTAGYSNVFDYGSALNLSLNLGIRPFTYGLELHSVLGDTKYSNIATDVGIMIPIRLKIIAITPFGGIGTGAIFTRETVDSLGFTINLSLRGGLMFTTSAVPGLFLRAYYTHNFTVKIISNLPNHGILGFSAGFGL</sequence>
<dbReference type="GO" id="GO:0006508">
    <property type="term" value="P:proteolysis"/>
    <property type="evidence" value="ECO:0007669"/>
    <property type="project" value="UniProtKB-KW"/>
</dbReference>
<dbReference type="PANTHER" id="PTHR43343">
    <property type="entry name" value="PEPTIDASE S12"/>
    <property type="match status" value="1"/>
</dbReference>
<dbReference type="PRINTS" id="PR00834">
    <property type="entry name" value="PROTEASES2C"/>
</dbReference>
<name>A0A806KFH2_9BACT</name>
<dbReference type="InterPro" id="IPR009003">
    <property type="entry name" value="Peptidase_S1_PA"/>
</dbReference>
<dbReference type="SUPFAM" id="SSF50494">
    <property type="entry name" value="Trypsin-like serine proteases"/>
    <property type="match status" value="1"/>
</dbReference>
<proteinExistence type="inferred from homology"/>
<protein>
    <submittedName>
        <fullName evidence="4">2-alkenal reductase</fullName>
        <ecNumber evidence="4">1.3.1.74</ecNumber>
    </submittedName>
</protein>
<keyword evidence="3" id="KW-0378">Hydrolase</keyword>
<dbReference type="InterPro" id="IPR043504">
    <property type="entry name" value="Peptidase_S1_PA_chymotrypsin"/>
</dbReference>
<dbReference type="EC" id="1.3.1.74" evidence="4"/>